<dbReference type="STRING" id="48709.A0A1D2M0G5"/>
<reference evidence="9 10" key="1">
    <citation type="journal article" date="2016" name="Genome Biol. Evol.">
        <title>Gene Family Evolution Reflects Adaptation to Soil Environmental Stressors in the Genome of the Collembolan Orchesella cincta.</title>
        <authorList>
            <person name="Faddeeva-Vakhrusheva A."/>
            <person name="Derks M.F."/>
            <person name="Anvar S.Y."/>
            <person name="Agamennone V."/>
            <person name="Suring W."/>
            <person name="Smit S."/>
            <person name="van Straalen N.M."/>
            <person name="Roelofs D."/>
        </authorList>
    </citation>
    <scope>NUCLEOTIDE SEQUENCE [LARGE SCALE GENOMIC DNA]</scope>
    <source>
        <tissue evidence="9">Mixed pool</tissue>
    </source>
</reference>
<dbReference type="OrthoDB" id="6108017at2759"/>
<evidence type="ECO:0000256" key="1">
    <source>
        <dbReference type="ARBA" id="ARBA00008314"/>
    </source>
</evidence>
<protein>
    <submittedName>
        <fullName evidence="9">Myosin heavy chain, muscle</fullName>
    </submittedName>
</protein>
<gene>
    <name evidence="9" type="ORF">Ocin01_20220</name>
</gene>
<dbReference type="EMBL" id="LJIJ01008984">
    <property type="protein sequence ID" value="ODM59409.1"/>
    <property type="molecule type" value="Genomic_DNA"/>
</dbReference>
<comment type="similarity">
    <text evidence="1">Belongs to the TRAFAC class myosin-kinesin ATPase superfamily. Myosin family.</text>
</comment>
<evidence type="ECO:0000256" key="6">
    <source>
        <dbReference type="ARBA" id="ARBA00023175"/>
    </source>
</evidence>
<evidence type="ECO:0000313" key="10">
    <source>
        <dbReference type="Proteomes" id="UP000094527"/>
    </source>
</evidence>
<evidence type="ECO:0000256" key="7">
    <source>
        <dbReference type="ARBA" id="ARBA00023203"/>
    </source>
</evidence>
<evidence type="ECO:0000259" key="8">
    <source>
        <dbReference type="PROSITE" id="PS51844"/>
    </source>
</evidence>
<evidence type="ECO:0000256" key="5">
    <source>
        <dbReference type="ARBA" id="ARBA00023123"/>
    </source>
</evidence>
<evidence type="ECO:0000256" key="3">
    <source>
        <dbReference type="ARBA" id="ARBA00022840"/>
    </source>
</evidence>
<keyword evidence="6" id="KW-0505">Motor protein</keyword>
<accession>A0A1D2M0G5</accession>
<evidence type="ECO:0000256" key="2">
    <source>
        <dbReference type="ARBA" id="ARBA00022741"/>
    </source>
</evidence>
<dbReference type="Gene3D" id="2.30.30.360">
    <property type="entry name" value="Myosin S1 fragment, N-terminal"/>
    <property type="match status" value="1"/>
</dbReference>
<dbReference type="InterPro" id="IPR008989">
    <property type="entry name" value="Myosin_S1_N"/>
</dbReference>
<dbReference type="SUPFAM" id="SSF50084">
    <property type="entry name" value="Myosin S1 fragment, N-terminal domain"/>
    <property type="match status" value="1"/>
</dbReference>
<evidence type="ECO:0000313" key="9">
    <source>
        <dbReference type="EMBL" id="ODM59409.1"/>
    </source>
</evidence>
<keyword evidence="2" id="KW-0547">Nucleotide-binding</keyword>
<keyword evidence="10" id="KW-1185">Reference proteome</keyword>
<feature type="domain" description="Myosin N-terminal SH3-like" evidence="8">
    <location>
        <begin position="35"/>
        <end position="72"/>
    </location>
</feature>
<dbReference type="InterPro" id="IPR004009">
    <property type="entry name" value="SH3_Myosin"/>
</dbReference>
<dbReference type="GO" id="GO:0005524">
    <property type="term" value="F:ATP binding"/>
    <property type="evidence" value="ECO:0007669"/>
    <property type="project" value="UniProtKB-KW"/>
</dbReference>
<dbReference type="FunFam" id="2.30.30.360:FF:000001">
    <property type="entry name" value="Myosin heavy chain"/>
    <property type="match status" value="1"/>
</dbReference>
<dbReference type="GO" id="GO:0003012">
    <property type="term" value="P:muscle system process"/>
    <property type="evidence" value="ECO:0007669"/>
    <property type="project" value="UniProtKB-ARBA"/>
</dbReference>
<keyword evidence="7" id="KW-0009">Actin-binding</keyword>
<comment type="caution">
    <text evidence="9">The sequence shown here is derived from an EMBL/GenBank/DDBJ whole genome shotgun (WGS) entry which is preliminary data.</text>
</comment>
<keyword evidence="5" id="KW-0518">Myosin</keyword>
<evidence type="ECO:0000256" key="4">
    <source>
        <dbReference type="ARBA" id="ARBA00023054"/>
    </source>
</evidence>
<name>A0A1D2M0G5_ORCCI</name>
<sequence>MVIEQKFKEGEEPDPTPYLFVSLEMKRQDQSKPYDAKTACWVPDDKESFAQAVITGTKGDLVTVKTAEGDVS</sequence>
<dbReference type="GO" id="GO:0051015">
    <property type="term" value="F:actin filament binding"/>
    <property type="evidence" value="ECO:0007669"/>
    <property type="project" value="InterPro"/>
</dbReference>
<dbReference type="Proteomes" id="UP000094527">
    <property type="component" value="Unassembled WGS sequence"/>
</dbReference>
<dbReference type="GO" id="GO:0003774">
    <property type="term" value="F:cytoskeletal motor activity"/>
    <property type="evidence" value="ECO:0007669"/>
    <property type="project" value="InterPro"/>
</dbReference>
<keyword evidence="4" id="KW-0175">Coiled coil</keyword>
<proteinExistence type="inferred from homology"/>
<dbReference type="PROSITE" id="PS51844">
    <property type="entry name" value="SH3_LIKE"/>
    <property type="match status" value="1"/>
</dbReference>
<dbReference type="GO" id="GO:0016459">
    <property type="term" value="C:myosin complex"/>
    <property type="evidence" value="ECO:0007669"/>
    <property type="project" value="UniProtKB-KW"/>
</dbReference>
<keyword evidence="3" id="KW-0067">ATP-binding</keyword>
<dbReference type="Pfam" id="PF02736">
    <property type="entry name" value="Myosin_N"/>
    <property type="match status" value="1"/>
</dbReference>
<dbReference type="AlphaFoldDB" id="A0A1D2M0G5"/>
<organism evidence="9 10">
    <name type="scientific">Orchesella cincta</name>
    <name type="common">Springtail</name>
    <name type="synonym">Podura cincta</name>
    <dbReference type="NCBI Taxonomy" id="48709"/>
    <lineage>
        <taxon>Eukaryota</taxon>
        <taxon>Metazoa</taxon>
        <taxon>Ecdysozoa</taxon>
        <taxon>Arthropoda</taxon>
        <taxon>Hexapoda</taxon>
        <taxon>Collembola</taxon>
        <taxon>Entomobryomorpha</taxon>
        <taxon>Entomobryoidea</taxon>
        <taxon>Orchesellidae</taxon>
        <taxon>Orchesellinae</taxon>
        <taxon>Orchesella</taxon>
    </lineage>
</organism>